<feature type="coiled-coil region" evidence="8">
    <location>
        <begin position="79"/>
        <end position="109"/>
    </location>
</feature>
<dbReference type="Pfam" id="PF07568">
    <property type="entry name" value="HisKA_2"/>
    <property type="match status" value="1"/>
</dbReference>
<dbReference type="InterPro" id="IPR036890">
    <property type="entry name" value="HATPase_C_sf"/>
</dbReference>
<evidence type="ECO:0000256" key="8">
    <source>
        <dbReference type="SAM" id="Coils"/>
    </source>
</evidence>
<proteinExistence type="predicted"/>
<evidence type="ECO:0000256" key="1">
    <source>
        <dbReference type="ARBA" id="ARBA00000085"/>
    </source>
</evidence>
<evidence type="ECO:0000256" key="4">
    <source>
        <dbReference type="ARBA" id="ARBA00022679"/>
    </source>
</evidence>
<keyword evidence="6 11" id="KW-0418">Kinase</keyword>
<evidence type="ECO:0000256" key="7">
    <source>
        <dbReference type="ARBA" id="ARBA00022840"/>
    </source>
</evidence>
<keyword evidence="7" id="KW-0067">ATP-binding</keyword>
<feature type="domain" description="Histidine kinase/HSP90-like ATPase" evidence="10">
    <location>
        <begin position="212"/>
        <end position="309"/>
    </location>
</feature>
<dbReference type="Gene3D" id="3.30.450.20">
    <property type="entry name" value="PAS domain"/>
    <property type="match status" value="1"/>
</dbReference>
<comment type="catalytic activity">
    <reaction evidence="1">
        <text>ATP + protein L-histidine = ADP + protein N-phospho-L-histidine.</text>
        <dbReference type="EC" id="2.7.13.3"/>
    </reaction>
</comment>
<dbReference type="PANTHER" id="PTHR41523:SF8">
    <property type="entry name" value="ETHYLENE RESPONSE SENSOR PROTEIN"/>
    <property type="match status" value="1"/>
</dbReference>
<name>A0ABV6KZE0_9SPHI</name>
<keyword evidence="12" id="KW-1185">Reference proteome</keyword>
<dbReference type="Pfam" id="PF02518">
    <property type="entry name" value="HATPase_c"/>
    <property type="match status" value="1"/>
</dbReference>
<reference evidence="11 12" key="1">
    <citation type="submission" date="2024-09" db="EMBL/GenBank/DDBJ databases">
        <authorList>
            <person name="Sun Q."/>
            <person name="Mori K."/>
        </authorList>
    </citation>
    <scope>NUCLEOTIDE SEQUENCE [LARGE SCALE GENOMIC DNA]</scope>
    <source>
        <strain evidence="11 12">NCAIM B.02415</strain>
    </source>
</reference>
<evidence type="ECO:0000313" key="11">
    <source>
        <dbReference type="EMBL" id="MFC0512766.1"/>
    </source>
</evidence>
<organism evidence="11 12">
    <name type="scientific">Mucilaginibacter angelicae</name>
    <dbReference type="NCBI Taxonomy" id="869718"/>
    <lineage>
        <taxon>Bacteria</taxon>
        <taxon>Pseudomonadati</taxon>
        <taxon>Bacteroidota</taxon>
        <taxon>Sphingobacteriia</taxon>
        <taxon>Sphingobacteriales</taxon>
        <taxon>Sphingobacteriaceae</taxon>
        <taxon>Mucilaginibacter</taxon>
    </lineage>
</organism>
<dbReference type="SUPFAM" id="SSF55874">
    <property type="entry name" value="ATPase domain of HSP90 chaperone/DNA topoisomerase II/histidine kinase"/>
    <property type="match status" value="1"/>
</dbReference>
<keyword evidence="9" id="KW-1133">Transmembrane helix</keyword>
<protein>
    <recommendedName>
        <fullName evidence="2">histidine kinase</fullName>
        <ecNumber evidence="2">2.7.13.3</ecNumber>
    </recommendedName>
</protein>
<dbReference type="Proteomes" id="UP001589828">
    <property type="component" value="Unassembled WGS sequence"/>
</dbReference>
<dbReference type="EMBL" id="JBHLTS010000004">
    <property type="protein sequence ID" value="MFC0512766.1"/>
    <property type="molecule type" value="Genomic_DNA"/>
</dbReference>
<keyword evidence="9" id="KW-0812">Transmembrane</keyword>
<keyword evidence="3" id="KW-0597">Phosphoprotein</keyword>
<evidence type="ECO:0000256" key="5">
    <source>
        <dbReference type="ARBA" id="ARBA00022741"/>
    </source>
</evidence>
<comment type="caution">
    <text evidence="11">The sequence shown here is derived from an EMBL/GenBank/DDBJ whole genome shotgun (WGS) entry which is preliminary data.</text>
</comment>
<dbReference type="Gene3D" id="3.30.565.10">
    <property type="entry name" value="Histidine kinase-like ATPase, C-terminal domain"/>
    <property type="match status" value="1"/>
</dbReference>
<keyword evidence="8" id="KW-0175">Coiled coil</keyword>
<keyword evidence="5" id="KW-0547">Nucleotide-binding</keyword>
<keyword evidence="9" id="KW-0472">Membrane</keyword>
<keyword evidence="4 11" id="KW-0808">Transferase</keyword>
<dbReference type="InterPro" id="IPR011495">
    <property type="entry name" value="Sig_transdc_His_kin_sub2_dim/P"/>
</dbReference>
<evidence type="ECO:0000256" key="9">
    <source>
        <dbReference type="SAM" id="Phobius"/>
    </source>
</evidence>
<dbReference type="EC" id="2.7.13.3" evidence="2"/>
<evidence type="ECO:0000259" key="10">
    <source>
        <dbReference type="SMART" id="SM00387"/>
    </source>
</evidence>
<dbReference type="SMART" id="SM00387">
    <property type="entry name" value="HATPase_c"/>
    <property type="match status" value="1"/>
</dbReference>
<gene>
    <name evidence="11" type="ORF">ACFFGT_01105</name>
</gene>
<dbReference type="PANTHER" id="PTHR41523">
    <property type="entry name" value="TWO-COMPONENT SYSTEM SENSOR PROTEIN"/>
    <property type="match status" value="1"/>
</dbReference>
<sequence length="323" mass="36658">MNINISSPRFYCKLILTSFLLLISINLPAQYYNHTPKDILWAKGSLLIVRWDLITTGIAALIIILALVYIAYRQKQYSNQQLQLKQKEINEQNQILQHLTADKDRLVDEKDWLLKEVHHRVKNNLQIVMSLLNTQSAFLKNNAALAAIRESQNRVQAIALIHQKLYSSSNVAYIDIAVYISELVNYLADSYDAHDRGIRFEQQIEPVKMDVAQAIPVGLMLNEAITNAITYAFPHRHGYINISLGTLDDNNMMLTIADDGIGLPQGFDIKEASSLGMEMMKALSKQLGGNFTMENNDGVVITLIFRAEKKFGNIENDNYPVQY</sequence>
<dbReference type="InterPro" id="IPR003594">
    <property type="entry name" value="HATPase_dom"/>
</dbReference>
<accession>A0ABV6KZE0</accession>
<evidence type="ECO:0000256" key="3">
    <source>
        <dbReference type="ARBA" id="ARBA00022553"/>
    </source>
</evidence>
<evidence type="ECO:0000313" key="12">
    <source>
        <dbReference type="Proteomes" id="UP001589828"/>
    </source>
</evidence>
<evidence type="ECO:0000256" key="2">
    <source>
        <dbReference type="ARBA" id="ARBA00012438"/>
    </source>
</evidence>
<dbReference type="RefSeq" id="WP_377020642.1">
    <property type="nucleotide sequence ID" value="NZ_JBHLTS010000004.1"/>
</dbReference>
<dbReference type="GO" id="GO:0004673">
    <property type="term" value="F:protein histidine kinase activity"/>
    <property type="evidence" value="ECO:0007669"/>
    <property type="project" value="UniProtKB-EC"/>
</dbReference>
<evidence type="ECO:0000256" key="6">
    <source>
        <dbReference type="ARBA" id="ARBA00022777"/>
    </source>
</evidence>
<feature type="transmembrane region" description="Helical" evidence="9">
    <location>
        <begin position="53"/>
        <end position="72"/>
    </location>
</feature>